<dbReference type="InterPro" id="IPR036890">
    <property type="entry name" value="HATPase_C_sf"/>
</dbReference>
<comment type="caution">
    <text evidence="7">The sequence shown here is derived from an EMBL/GenBank/DDBJ whole genome shotgun (WGS) entry which is preliminary data.</text>
</comment>
<proteinExistence type="predicted"/>
<feature type="region of interest" description="Disordered" evidence="4">
    <location>
        <begin position="714"/>
        <end position="743"/>
    </location>
</feature>
<gene>
    <name evidence="7" type="ORF">BL253_24195</name>
</gene>
<feature type="region of interest" description="Disordered" evidence="4">
    <location>
        <begin position="1"/>
        <end position="76"/>
    </location>
</feature>
<name>A0A1V2I7W2_9ACTN</name>
<evidence type="ECO:0000256" key="3">
    <source>
        <dbReference type="ARBA" id="ARBA00023012"/>
    </source>
</evidence>
<keyword evidence="1" id="KW-0808">Transferase</keyword>
<keyword evidence="5" id="KW-0812">Transmembrane</keyword>
<dbReference type="SMART" id="SM00387">
    <property type="entry name" value="HATPase_c"/>
    <property type="match status" value="1"/>
</dbReference>
<dbReference type="STRING" id="1834516.BL253_24195"/>
<evidence type="ECO:0000313" key="8">
    <source>
        <dbReference type="Proteomes" id="UP000188929"/>
    </source>
</evidence>
<dbReference type="CDD" id="cd16917">
    <property type="entry name" value="HATPase_UhpB-NarQ-NarX-like"/>
    <property type="match status" value="1"/>
</dbReference>
<dbReference type="Gene3D" id="1.20.5.1930">
    <property type="match status" value="1"/>
</dbReference>
<keyword evidence="3" id="KW-0902">Two-component regulatory system</keyword>
<feature type="transmembrane region" description="Helical" evidence="5">
    <location>
        <begin position="263"/>
        <end position="286"/>
    </location>
</feature>
<feature type="transmembrane region" description="Helical" evidence="5">
    <location>
        <begin position="145"/>
        <end position="167"/>
    </location>
</feature>
<organism evidence="7 8">
    <name type="scientific">Pseudofrankia asymbiotica</name>
    <dbReference type="NCBI Taxonomy" id="1834516"/>
    <lineage>
        <taxon>Bacteria</taxon>
        <taxon>Bacillati</taxon>
        <taxon>Actinomycetota</taxon>
        <taxon>Actinomycetes</taxon>
        <taxon>Frankiales</taxon>
        <taxon>Frankiaceae</taxon>
        <taxon>Pseudofrankia</taxon>
    </lineage>
</organism>
<dbReference type="PANTHER" id="PTHR24421">
    <property type="entry name" value="NITRATE/NITRITE SENSOR PROTEIN NARX-RELATED"/>
    <property type="match status" value="1"/>
</dbReference>
<dbReference type="Gene3D" id="3.30.565.10">
    <property type="entry name" value="Histidine kinase-like ATPase, C-terminal domain"/>
    <property type="match status" value="1"/>
</dbReference>
<keyword evidence="5" id="KW-0472">Membrane</keyword>
<feature type="transmembrane region" description="Helical" evidence="5">
    <location>
        <begin position="232"/>
        <end position="251"/>
    </location>
</feature>
<dbReference type="Proteomes" id="UP000188929">
    <property type="component" value="Unassembled WGS sequence"/>
</dbReference>
<feature type="transmembrane region" description="Helical" evidence="5">
    <location>
        <begin position="208"/>
        <end position="226"/>
    </location>
</feature>
<dbReference type="SUPFAM" id="SSF55874">
    <property type="entry name" value="ATPase domain of HSP90 chaperone/DNA topoisomerase II/histidine kinase"/>
    <property type="match status" value="1"/>
</dbReference>
<keyword evidence="8" id="KW-1185">Reference proteome</keyword>
<dbReference type="PANTHER" id="PTHR24421:SF61">
    <property type="entry name" value="OXYGEN SENSOR HISTIDINE KINASE NREB"/>
    <property type="match status" value="1"/>
</dbReference>
<protein>
    <recommendedName>
        <fullName evidence="6">Histidine kinase/HSP90-like ATPase domain-containing protein</fullName>
    </recommendedName>
</protein>
<accession>A0A1V2I7W2</accession>
<dbReference type="InterPro" id="IPR011712">
    <property type="entry name" value="Sig_transdc_His_kin_sub3_dim/P"/>
</dbReference>
<dbReference type="AlphaFoldDB" id="A0A1V2I7W2"/>
<dbReference type="InterPro" id="IPR003594">
    <property type="entry name" value="HATPase_dom"/>
</dbReference>
<sequence>MTGQPALTEPAGADPARSGAAGLAPADIASADIAPAETPPADVPSAGGNPTAPWPPAGAVGSEPAGTVPGGAQGPTGAWVWPSARRALPKGPVAAAAVLVVLAVFGLWAPGGVGWRGVGALIFGTTCAATAWVVLAFGPDPRNRCGLAMAALAGLILASAAAQTLAGWGLPGADEVSEVVYLVAVGVVAPVAAVLHPDGRLPGWVPRGCAALGIAAAALAAALARVDERATIPLGAAAVVLLLAGGWARFMTVSSQQRRALQWLSWSCVETTLLVLHAMFIGEAFAVDLPRAFYVITSALAALPLPVCAAIGIVDPDLLDIRWLLRKSSAWTVTLECAFATTAGTYAALELIAGHPPGRSGVTVLCVVLAVLFRPAMRAIEDLVDSVLFGGRADPVQALAGLGERFDAGGDPASWLPALRAGLALPYLELWSESDRVATAGVAPGAAHLRSPSPLPVPVTRDAEWSGGAVAPDAMTTTTVPLVVGDERVGALVVCLPPHVHALPPATRSVLRLVAPPLAQALRAAALAEQLRVSRGQLVEALEEERRRLRRDLHDGLGPIMTGVAYSADAARNLVPVDPDRAQAVLADLRSDTAAAITEIRRIVYGLRPPALDELGLVAAIRQGCNRLRAADGRALAVAVEAPGELPPLPAAVEVAAYRIVLEAVTNAARHSGSADVWLRVEARADRLVLAVRDGGRGAAADWRPGVGLQSMRERAEQVGGSVTAGPGPAGGEVHAELPLAPV</sequence>
<evidence type="ECO:0000256" key="4">
    <source>
        <dbReference type="SAM" id="MobiDB-lite"/>
    </source>
</evidence>
<dbReference type="Pfam" id="PF02518">
    <property type="entry name" value="HATPase_c"/>
    <property type="match status" value="1"/>
</dbReference>
<reference evidence="8" key="1">
    <citation type="submission" date="2016-10" db="EMBL/GenBank/DDBJ databases">
        <title>Frankia sp. NRRL B-16386 Genome sequencing.</title>
        <authorList>
            <person name="Ghodhbane-Gtari F."/>
            <person name="Swanson E."/>
            <person name="Gueddou A."/>
            <person name="Hezbri K."/>
            <person name="Ktari K."/>
            <person name="Nouioui I."/>
            <person name="Morris K."/>
            <person name="Simpson S."/>
            <person name="Abebe-Akele F."/>
            <person name="Thomas K."/>
            <person name="Gtari M."/>
            <person name="Tisa L.S."/>
        </authorList>
    </citation>
    <scope>NUCLEOTIDE SEQUENCE [LARGE SCALE GENOMIC DNA]</scope>
    <source>
        <strain evidence="8">NRRL B-16386</strain>
    </source>
</reference>
<dbReference type="EMBL" id="MOMC01000050">
    <property type="protein sequence ID" value="ONH26562.1"/>
    <property type="molecule type" value="Genomic_DNA"/>
</dbReference>
<dbReference type="Pfam" id="PF07730">
    <property type="entry name" value="HisKA_3"/>
    <property type="match status" value="1"/>
</dbReference>
<dbReference type="GO" id="GO:0016020">
    <property type="term" value="C:membrane"/>
    <property type="evidence" value="ECO:0007669"/>
    <property type="project" value="InterPro"/>
</dbReference>
<dbReference type="GO" id="GO:0000155">
    <property type="term" value="F:phosphorelay sensor kinase activity"/>
    <property type="evidence" value="ECO:0007669"/>
    <property type="project" value="InterPro"/>
</dbReference>
<dbReference type="GO" id="GO:0046983">
    <property type="term" value="F:protein dimerization activity"/>
    <property type="evidence" value="ECO:0007669"/>
    <property type="project" value="InterPro"/>
</dbReference>
<keyword evidence="2" id="KW-0418">Kinase</keyword>
<feature type="transmembrane region" description="Helical" evidence="5">
    <location>
        <begin position="117"/>
        <end position="138"/>
    </location>
</feature>
<evidence type="ECO:0000256" key="1">
    <source>
        <dbReference type="ARBA" id="ARBA00022679"/>
    </source>
</evidence>
<feature type="transmembrane region" description="Helical" evidence="5">
    <location>
        <begin position="292"/>
        <end position="314"/>
    </location>
</feature>
<feature type="transmembrane region" description="Helical" evidence="5">
    <location>
        <begin position="93"/>
        <end position="111"/>
    </location>
</feature>
<evidence type="ECO:0000259" key="6">
    <source>
        <dbReference type="SMART" id="SM00387"/>
    </source>
</evidence>
<dbReference type="RefSeq" id="WP_076819487.1">
    <property type="nucleotide sequence ID" value="NZ_MOMC01000050.1"/>
</dbReference>
<dbReference type="SUPFAM" id="SSF55781">
    <property type="entry name" value="GAF domain-like"/>
    <property type="match status" value="1"/>
</dbReference>
<evidence type="ECO:0000256" key="5">
    <source>
        <dbReference type="SAM" id="Phobius"/>
    </source>
</evidence>
<feature type="compositionally biased region" description="Low complexity" evidence="4">
    <location>
        <begin position="24"/>
        <end position="36"/>
    </location>
</feature>
<dbReference type="InterPro" id="IPR050482">
    <property type="entry name" value="Sensor_HK_TwoCompSys"/>
</dbReference>
<evidence type="ECO:0000313" key="7">
    <source>
        <dbReference type="EMBL" id="ONH26562.1"/>
    </source>
</evidence>
<feature type="domain" description="Histidine kinase/HSP90-like ATPase" evidence="6">
    <location>
        <begin position="652"/>
        <end position="742"/>
    </location>
</feature>
<dbReference type="OrthoDB" id="227596at2"/>
<feature type="transmembrane region" description="Helical" evidence="5">
    <location>
        <begin position="179"/>
        <end position="196"/>
    </location>
</feature>
<keyword evidence="5" id="KW-1133">Transmembrane helix</keyword>
<evidence type="ECO:0000256" key="2">
    <source>
        <dbReference type="ARBA" id="ARBA00022777"/>
    </source>
</evidence>